<dbReference type="RefSeq" id="WP_205087567.1">
    <property type="nucleotide sequence ID" value="NZ_JACJLA010000004.1"/>
</dbReference>
<evidence type="ECO:0000256" key="1">
    <source>
        <dbReference type="ARBA" id="ARBA00004651"/>
    </source>
</evidence>
<feature type="transmembrane region" description="Helical" evidence="8">
    <location>
        <begin position="415"/>
        <end position="434"/>
    </location>
</feature>
<gene>
    <name evidence="10" type="ORF">H6A01_03460</name>
</gene>
<accession>A0ABS2GEG3</accession>
<feature type="transmembrane region" description="Helical" evidence="8">
    <location>
        <begin position="274"/>
        <end position="294"/>
    </location>
</feature>
<feature type="transmembrane region" description="Helical" evidence="8">
    <location>
        <begin position="7"/>
        <end position="27"/>
    </location>
</feature>
<reference evidence="10 11" key="1">
    <citation type="journal article" date="2021" name="Sci. Rep.">
        <title>The distribution of antibiotic resistance genes in chicken gut microbiota commensals.</title>
        <authorList>
            <person name="Juricova H."/>
            <person name="Matiasovicova J."/>
            <person name="Kubasova T."/>
            <person name="Cejkova D."/>
            <person name="Rychlik I."/>
        </authorList>
    </citation>
    <scope>NUCLEOTIDE SEQUENCE [LARGE SCALE GENOMIC DNA]</scope>
    <source>
        <strain evidence="10 11">An537</strain>
    </source>
</reference>
<keyword evidence="5 8" id="KW-0812">Transmembrane</keyword>
<feature type="transmembrane region" description="Helical" evidence="8">
    <location>
        <begin position="391"/>
        <end position="408"/>
    </location>
</feature>
<evidence type="ECO:0000259" key="9">
    <source>
        <dbReference type="Pfam" id="PF13231"/>
    </source>
</evidence>
<evidence type="ECO:0000313" key="10">
    <source>
        <dbReference type="EMBL" id="MBM6912391.1"/>
    </source>
</evidence>
<evidence type="ECO:0000256" key="4">
    <source>
        <dbReference type="ARBA" id="ARBA00022679"/>
    </source>
</evidence>
<protein>
    <submittedName>
        <fullName evidence="10">Glycosyltransferase family 39 protein</fullName>
    </submittedName>
</protein>
<sequence>MTKRDYLTAGGLAVFTFLFYSLFTWHMPVTDPVESNYVLTATEMMQAHDYLTPRIYGVPWFDKPILVYWGLLASMSLFGNSDFALRLPSLCTAALTIGTTFLVWRKLTHRYLPGLIAAAVLGTSLQFWYISHAIVTDGYLYLFTLGIFYHAYQGLNTYTTHANLTTDTAKATSPLATKHIIIAYACAGLSILTKGPVGLVLPGLILLIYCLFTRRYKDCLRLFSPWGLFICALVAVPWYGYMYYLHGADYVMEFLGLHNVVRATVSEHPEMDVWYYYLLLLVVQILPWTGLIIYEMRQLLRLRRHLSPLIVYTLVWLMGTLLFYSLMSTKYITYTFIALIPLTYLIADGALRLSARLSSKRLTLPVMVLPFFLLLSGLSIAAPLFFPEARLAIWSMAIVDALLILQHYRHRLRLLGSVIIAMIVFYGTLSYALLPVIEDASAREASTAIPKDYTGDIYIYYTFATSFNFYSGREAYLLLPDDIPNTSRWQSFREGMPKKFPNDVAQEMRIKPSTHVIVLVPTSKEKYFTALPISQYVTPQKVVGKYLLYSNSSL</sequence>
<proteinExistence type="predicted"/>
<feature type="transmembrane region" description="Helical" evidence="8">
    <location>
        <begin position="223"/>
        <end position="244"/>
    </location>
</feature>
<evidence type="ECO:0000256" key="3">
    <source>
        <dbReference type="ARBA" id="ARBA00022676"/>
    </source>
</evidence>
<dbReference type="PANTHER" id="PTHR33908">
    <property type="entry name" value="MANNOSYLTRANSFERASE YKCB-RELATED"/>
    <property type="match status" value="1"/>
</dbReference>
<feature type="transmembrane region" description="Helical" evidence="8">
    <location>
        <begin position="181"/>
        <end position="211"/>
    </location>
</feature>
<dbReference type="PANTHER" id="PTHR33908:SF3">
    <property type="entry name" value="UNDECAPRENYL PHOSPHATE-ALPHA-4-AMINO-4-DEOXY-L-ARABINOSE ARABINOSYL TRANSFERASE"/>
    <property type="match status" value="1"/>
</dbReference>
<keyword evidence="3" id="KW-0328">Glycosyltransferase</keyword>
<keyword evidence="4" id="KW-0808">Transferase</keyword>
<evidence type="ECO:0000256" key="2">
    <source>
        <dbReference type="ARBA" id="ARBA00022475"/>
    </source>
</evidence>
<feature type="transmembrane region" description="Helical" evidence="8">
    <location>
        <begin position="363"/>
        <end position="385"/>
    </location>
</feature>
<comment type="caution">
    <text evidence="10">The sequence shown here is derived from an EMBL/GenBank/DDBJ whole genome shotgun (WGS) entry which is preliminary data.</text>
</comment>
<dbReference type="EMBL" id="JACJLA010000004">
    <property type="protein sequence ID" value="MBM6912391.1"/>
    <property type="molecule type" value="Genomic_DNA"/>
</dbReference>
<feature type="transmembrane region" description="Helical" evidence="8">
    <location>
        <begin position="306"/>
        <end position="325"/>
    </location>
</feature>
<feature type="transmembrane region" description="Helical" evidence="8">
    <location>
        <begin position="83"/>
        <end position="104"/>
    </location>
</feature>
<dbReference type="Proteomes" id="UP000707138">
    <property type="component" value="Unassembled WGS sequence"/>
</dbReference>
<evidence type="ECO:0000256" key="6">
    <source>
        <dbReference type="ARBA" id="ARBA00022989"/>
    </source>
</evidence>
<keyword evidence="6 8" id="KW-1133">Transmembrane helix</keyword>
<evidence type="ECO:0000256" key="7">
    <source>
        <dbReference type="ARBA" id="ARBA00023136"/>
    </source>
</evidence>
<feature type="transmembrane region" description="Helical" evidence="8">
    <location>
        <begin position="111"/>
        <end position="130"/>
    </location>
</feature>
<feature type="domain" description="Glycosyltransferase RgtA/B/C/D-like" evidence="9">
    <location>
        <begin position="62"/>
        <end position="238"/>
    </location>
</feature>
<evidence type="ECO:0000256" key="5">
    <source>
        <dbReference type="ARBA" id="ARBA00022692"/>
    </source>
</evidence>
<keyword evidence="7 8" id="KW-0472">Membrane</keyword>
<evidence type="ECO:0000313" key="11">
    <source>
        <dbReference type="Proteomes" id="UP000707138"/>
    </source>
</evidence>
<comment type="subcellular location">
    <subcellularLocation>
        <location evidence="1">Cell membrane</location>
        <topology evidence="1">Multi-pass membrane protein</topology>
    </subcellularLocation>
</comment>
<keyword evidence="11" id="KW-1185">Reference proteome</keyword>
<dbReference type="Pfam" id="PF13231">
    <property type="entry name" value="PMT_2"/>
    <property type="match status" value="1"/>
</dbReference>
<organism evidence="10 11">
    <name type="scientific">Veillonella magna</name>
    <dbReference type="NCBI Taxonomy" id="464322"/>
    <lineage>
        <taxon>Bacteria</taxon>
        <taxon>Bacillati</taxon>
        <taxon>Bacillota</taxon>
        <taxon>Negativicutes</taxon>
        <taxon>Veillonellales</taxon>
        <taxon>Veillonellaceae</taxon>
        <taxon>Veillonella</taxon>
    </lineage>
</organism>
<name>A0ABS2GEG3_9FIRM</name>
<evidence type="ECO:0000256" key="8">
    <source>
        <dbReference type="SAM" id="Phobius"/>
    </source>
</evidence>
<dbReference type="InterPro" id="IPR038731">
    <property type="entry name" value="RgtA/B/C-like"/>
</dbReference>
<feature type="transmembrane region" description="Helical" evidence="8">
    <location>
        <begin position="331"/>
        <end position="351"/>
    </location>
</feature>
<dbReference type="InterPro" id="IPR050297">
    <property type="entry name" value="LipidA_mod_glycosyltrf_83"/>
</dbReference>
<keyword evidence="2" id="KW-1003">Cell membrane</keyword>